<feature type="compositionally biased region" description="Basic and acidic residues" evidence="1">
    <location>
        <begin position="162"/>
        <end position="179"/>
    </location>
</feature>
<organism evidence="2 3">
    <name type="scientific">Mycena alexandri</name>
    <dbReference type="NCBI Taxonomy" id="1745969"/>
    <lineage>
        <taxon>Eukaryota</taxon>
        <taxon>Fungi</taxon>
        <taxon>Dikarya</taxon>
        <taxon>Basidiomycota</taxon>
        <taxon>Agaricomycotina</taxon>
        <taxon>Agaricomycetes</taxon>
        <taxon>Agaricomycetidae</taxon>
        <taxon>Agaricales</taxon>
        <taxon>Marasmiineae</taxon>
        <taxon>Mycenaceae</taxon>
        <taxon>Mycena</taxon>
    </lineage>
</organism>
<dbReference type="EMBL" id="JARJCM010000092">
    <property type="protein sequence ID" value="KAJ7030314.1"/>
    <property type="molecule type" value="Genomic_DNA"/>
</dbReference>
<comment type="caution">
    <text evidence="2">The sequence shown here is derived from an EMBL/GenBank/DDBJ whole genome shotgun (WGS) entry which is preliminary data.</text>
</comment>
<evidence type="ECO:0000313" key="3">
    <source>
        <dbReference type="Proteomes" id="UP001218188"/>
    </source>
</evidence>
<dbReference type="AlphaFoldDB" id="A0AAD6SMJ3"/>
<keyword evidence="3" id="KW-1185">Reference proteome</keyword>
<reference evidence="2" key="1">
    <citation type="submission" date="2023-03" db="EMBL/GenBank/DDBJ databases">
        <title>Massive genome expansion in bonnet fungi (Mycena s.s.) driven by repeated elements and novel gene families across ecological guilds.</title>
        <authorList>
            <consortium name="Lawrence Berkeley National Laboratory"/>
            <person name="Harder C.B."/>
            <person name="Miyauchi S."/>
            <person name="Viragh M."/>
            <person name="Kuo A."/>
            <person name="Thoen E."/>
            <person name="Andreopoulos B."/>
            <person name="Lu D."/>
            <person name="Skrede I."/>
            <person name="Drula E."/>
            <person name="Henrissat B."/>
            <person name="Morin E."/>
            <person name="Kohler A."/>
            <person name="Barry K."/>
            <person name="LaButti K."/>
            <person name="Morin E."/>
            <person name="Salamov A."/>
            <person name="Lipzen A."/>
            <person name="Mereny Z."/>
            <person name="Hegedus B."/>
            <person name="Baldrian P."/>
            <person name="Stursova M."/>
            <person name="Weitz H."/>
            <person name="Taylor A."/>
            <person name="Grigoriev I.V."/>
            <person name="Nagy L.G."/>
            <person name="Martin F."/>
            <person name="Kauserud H."/>
        </authorList>
    </citation>
    <scope>NUCLEOTIDE SEQUENCE</scope>
    <source>
        <strain evidence="2">CBHHK200</strain>
    </source>
</reference>
<name>A0AAD6SMJ3_9AGAR</name>
<accession>A0AAD6SMJ3</accession>
<dbReference type="Proteomes" id="UP001218188">
    <property type="component" value="Unassembled WGS sequence"/>
</dbReference>
<evidence type="ECO:0000256" key="1">
    <source>
        <dbReference type="SAM" id="MobiDB-lite"/>
    </source>
</evidence>
<feature type="compositionally biased region" description="Polar residues" evidence="1">
    <location>
        <begin position="181"/>
        <end position="196"/>
    </location>
</feature>
<gene>
    <name evidence="2" type="ORF">C8F04DRAFT_1186942</name>
</gene>
<evidence type="ECO:0000313" key="2">
    <source>
        <dbReference type="EMBL" id="KAJ7030314.1"/>
    </source>
</evidence>
<sequence length="268" mass="28969">MPVHQGIFRGWTPSRLRRRPSIHELGAVTARLVDGLFRPQNPGAGRAAQKTAKPNWGCGFLSGSGIEVAARQAEKRTRSRASFKHRHLGIRCLKSLVKFTNPSAAVNGRVFTAVLPPVPARLFVEADVETARHGVPFTGPVPPVKTGAVGIPIRGPAFPLSDGRDRARDWSSSSLEHHLTPSRSQSISSLGTNLTSELRGPMGSPGGSRILGLARLSSSHFVQYEDSAWGNLLASTLETQFSSKMTYAMTFANQLKRRGYGSTSARHP</sequence>
<proteinExistence type="predicted"/>
<protein>
    <submittedName>
        <fullName evidence="2">Uncharacterized protein</fullName>
    </submittedName>
</protein>
<feature type="region of interest" description="Disordered" evidence="1">
    <location>
        <begin position="162"/>
        <end position="203"/>
    </location>
</feature>